<dbReference type="AlphaFoldDB" id="A0A5J5BM13"/>
<dbReference type="Proteomes" id="UP000325577">
    <property type="component" value="Linkage Group LG11"/>
</dbReference>
<protein>
    <recommendedName>
        <fullName evidence="8">Serine carboxypeptidase S28 family protein</fullName>
    </recommendedName>
</protein>
<proteinExistence type="inferred from homology"/>
<dbReference type="GO" id="GO:0006508">
    <property type="term" value="P:proteolysis"/>
    <property type="evidence" value="ECO:0007669"/>
    <property type="project" value="UniProtKB-KW"/>
</dbReference>
<keyword evidence="2" id="KW-0645">Protease</keyword>
<name>A0A5J5BM13_9ASTE</name>
<dbReference type="GO" id="GO:0008239">
    <property type="term" value="F:dipeptidyl-peptidase activity"/>
    <property type="evidence" value="ECO:0007669"/>
    <property type="project" value="TreeGrafter"/>
</dbReference>
<keyword evidence="5" id="KW-0325">Glycoprotein</keyword>
<evidence type="ECO:0000256" key="3">
    <source>
        <dbReference type="ARBA" id="ARBA00022729"/>
    </source>
</evidence>
<dbReference type="OrthoDB" id="2130629at2759"/>
<gene>
    <name evidence="6" type="ORF">F0562_022201</name>
</gene>
<keyword evidence="7" id="KW-1185">Reference proteome</keyword>
<dbReference type="PANTHER" id="PTHR11010:SF120">
    <property type="entry name" value="LYSOSOMAL PRO-X CARBOXYPEPTIDASE"/>
    <property type="match status" value="1"/>
</dbReference>
<keyword evidence="4" id="KW-0378">Hydrolase</keyword>
<sequence>MGYQVSDFGPTSSPLRGRIGGRFSSTGRIWSLGPFPQLQSPRPREENCMADQLEHPQSRFEAPLDDDLAGIGFLNENAPCFKALIVYIEHRYYGESIPFGSMEKAMENENTRGYFNSAQAIADYAEVILYFKKKLSAQNSPVLVIGGSYGGMLASWFRLKYPHIALGALASSAPVLYFDDISPQNGYYTIVTKDFKEASESCYETIRKSWSEIDKVASKHNGLSILSKRFKTCTHLNYSSELKDYLNRMYAGAAQYNDPPRYPVTVVCGGIDGAFEGTDILGRIFAGVVAYKGNRPCYDTDYSPSETSVGWAWQTCSEMVMPIGQGINDTMFPPAPFNLRYFIEECKSYYGVPPRPHWVTTYYGGHDIKLILHRFASNIIFSNGLRDPYSSGG</sequence>
<dbReference type="GO" id="GO:0070008">
    <property type="term" value="F:serine-type exopeptidase activity"/>
    <property type="evidence" value="ECO:0007669"/>
    <property type="project" value="InterPro"/>
</dbReference>
<evidence type="ECO:0000313" key="6">
    <source>
        <dbReference type="EMBL" id="KAA8544163.1"/>
    </source>
</evidence>
<dbReference type="InterPro" id="IPR008758">
    <property type="entry name" value="Peptidase_S28"/>
</dbReference>
<evidence type="ECO:0008006" key="8">
    <source>
        <dbReference type="Google" id="ProtNLM"/>
    </source>
</evidence>
<evidence type="ECO:0000256" key="5">
    <source>
        <dbReference type="ARBA" id="ARBA00023180"/>
    </source>
</evidence>
<dbReference type="Pfam" id="PF05577">
    <property type="entry name" value="Peptidase_S28"/>
    <property type="match status" value="1"/>
</dbReference>
<dbReference type="SUPFAM" id="SSF53474">
    <property type="entry name" value="alpha/beta-Hydrolases"/>
    <property type="match status" value="1"/>
</dbReference>
<evidence type="ECO:0000256" key="1">
    <source>
        <dbReference type="ARBA" id="ARBA00011079"/>
    </source>
</evidence>
<keyword evidence="3" id="KW-0732">Signal</keyword>
<dbReference type="InterPro" id="IPR029058">
    <property type="entry name" value="AB_hydrolase_fold"/>
</dbReference>
<dbReference type="Gene3D" id="3.40.50.1820">
    <property type="entry name" value="alpha/beta hydrolase"/>
    <property type="match status" value="2"/>
</dbReference>
<evidence type="ECO:0000256" key="4">
    <source>
        <dbReference type="ARBA" id="ARBA00022801"/>
    </source>
</evidence>
<dbReference type="EMBL" id="CM018034">
    <property type="protein sequence ID" value="KAA8544163.1"/>
    <property type="molecule type" value="Genomic_DNA"/>
</dbReference>
<organism evidence="6 7">
    <name type="scientific">Nyssa sinensis</name>
    <dbReference type="NCBI Taxonomy" id="561372"/>
    <lineage>
        <taxon>Eukaryota</taxon>
        <taxon>Viridiplantae</taxon>
        <taxon>Streptophyta</taxon>
        <taxon>Embryophyta</taxon>
        <taxon>Tracheophyta</taxon>
        <taxon>Spermatophyta</taxon>
        <taxon>Magnoliopsida</taxon>
        <taxon>eudicotyledons</taxon>
        <taxon>Gunneridae</taxon>
        <taxon>Pentapetalae</taxon>
        <taxon>asterids</taxon>
        <taxon>Cornales</taxon>
        <taxon>Nyssaceae</taxon>
        <taxon>Nyssa</taxon>
    </lineage>
</organism>
<evidence type="ECO:0000313" key="7">
    <source>
        <dbReference type="Proteomes" id="UP000325577"/>
    </source>
</evidence>
<comment type="similarity">
    <text evidence="1">Belongs to the peptidase S28 family.</text>
</comment>
<dbReference type="PANTHER" id="PTHR11010">
    <property type="entry name" value="PROTEASE S28 PRO-X CARBOXYPEPTIDASE-RELATED"/>
    <property type="match status" value="1"/>
</dbReference>
<evidence type="ECO:0000256" key="2">
    <source>
        <dbReference type="ARBA" id="ARBA00022670"/>
    </source>
</evidence>
<reference evidence="6 7" key="1">
    <citation type="submission" date="2019-09" db="EMBL/GenBank/DDBJ databases">
        <title>A chromosome-level genome assembly of the Chinese tupelo Nyssa sinensis.</title>
        <authorList>
            <person name="Yang X."/>
            <person name="Kang M."/>
            <person name="Yang Y."/>
            <person name="Xiong H."/>
            <person name="Wang M."/>
            <person name="Zhang Z."/>
            <person name="Wang Z."/>
            <person name="Wu H."/>
            <person name="Ma T."/>
            <person name="Liu J."/>
            <person name="Xi Z."/>
        </authorList>
    </citation>
    <scope>NUCLEOTIDE SEQUENCE [LARGE SCALE GENOMIC DNA]</scope>
    <source>
        <strain evidence="6">J267</strain>
        <tissue evidence="6">Leaf</tissue>
    </source>
</reference>
<accession>A0A5J5BM13</accession>